<feature type="domain" description="Saposin B-type" evidence="4">
    <location>
        <begin position="154"/>
        <end position="250"/>
    </location>
</feature>
<dbReference type="GO" id="GO:0005764">
    <property type="term" value="C:lysosome"/>
    <property type="evidence" value="ECO:0007669"/>
    <property type="project" value="InterPro"/>
</dbReference>
<organism evidence="5 6">
    <name type="scientific">Dictyostelium firmibasis</name>
    <dbReference type="NCBI Taxonomy" id="79012"/>
    <lineage>
        <taxon>Eukaryota</taxon>
        <taxon>Amoebozoa</taxon>
        <taxon>Evosea</taxon>
        <taxon>Eumycetozoa</taxon>
        <taxon>Dictyostelia</taxon>
        <taxon>Dictyosteliales</taxon>
        <taxon>Dictyosteliaceae</taxon>
        <taxon>Dictyostelium</taxon>
    </lineage>
</organism>
<dbReference type="InterPro" id="IPR021837">
    <property type="entry name" value="CfaA/B/C"/>
</dbReference>
<dbReference type="Pfam" id="PF11912">
    <property type="entry name" value="CfaA_B_C"/>
    <property type="match status" value="1"/>
</dbReference>
<comment type="caution">
    <text evidence="5">The sequence shown here is derived from an EMBL/GenBank/DDBJ whole genome shotgun (WGS) entry which is preliminary data.</text>
</comment>
<keyword evidence="1" id="KW-1015">Disulfide bond</keyword>
<dbReference type="AlphaFoldDB" id="A0AAN7U7A1"/>
<sequence length="428" mass="48577">MKYFIILLILSLFNFCYSSSFNINNKDDSLKGTPTECEACQIVIGYVENLVLHSNKTQGQIEQELEKLCNMVSPRYQPTCDSIVSVYTTQIIELIINKETPELICKQIKICITESEINTSELLTKFSEFAYKEIHSVVLKSKSPQLKQNNNIEVTVECEVCESLVGKIESYLSTNKSEDEIMQELDDACNYMKNFEQQCKQMVQDYVPELIEMMNTTEDPDKGCILGLVYSQNQTINFTPHFDAACQTPGGSIGFGYDPSNCYNFHPGQCPHPNFIPLIRVGDTYNVCLKVKQTGSDKWSLEYRSNGDCEQGTLITQETFTSQCSYSNFFNAYFTVTLYNATELPESTMIFNIYNKQGFEVCTLLDSLNFNFLFNNTVLTDEINGITFQEKYFCNGLPYTTVCQGDHSCKTNQLDGCDSLNFMASCAE</sequence>
<dbReference type="InterPro" id="IPR008139">
    <property type="entry name" value="SaposinB_dom"/>
</dbReference>
<keyword evidence="2" id="KW-0325">Glycoprotein</keyword>
<gene>
    <name evidence="5" type="ORF">RB653_004060</name>
</gene>
<dbReference type="GO" id="GO:0016020">
    <property type="term" value="C:membrane"/>
    <property type="evidence" value="ECO:0007669"/>
    <property type="project" value="GOC"/>
</dbReference>
<dbReference type="EMBL" id="JAVFKY010000001">
    <property type="protein sequence ID" value="KAK5582475.1"/>
    <property type="molecule type" value="Genomic_DNA"/>
</dbReference>
<dbReference type="Pfam" id="PF05184">
    <property type="entry name" value="SapB_1"/>
    <property type="match status" value="2"/>
</dbReference>
<evidence type="ECO:0000256" key="1">
    <source>
        <dbReference type="ARBA" id="ARBA00023157"/>
    </source>
</evidence>
<dbReference type="Pfam" id="PF03489">
    <property type="entry name" value="SapB_2"/>
    <property type="match status" value="2"/>
</dbReference>
<evidence type="ECO:0000256" key="3">
    <source>
        <dbReference type="SAM" id="SignalP"/>
    </source>
</evidence>
<protein>
    <recommendedName>
        <fullName evidence="4">Saposin B-type domain-containing protein</fullName>
    </recommendedName>
</protein>
<dbReference type="SUPFAM" id="SSF47862">
    <property type="entry name" value="Saposin"/>
    <property type="match status" value="2"/>
</dbReference>
<dbReference type="Proteomes" id="UP001344447">
    <property type="component" value="Unassembled WGS sequence"/>
</dbReference>
<keyword evidence="6" id="KW-1185">Reference proteome</keyword>
<dbReference type="GO" id="GO:0006665">
    <property type="term" value="P:sphingolipid metabolic process"/>
    <property type="evidence" value="ECO:0007669"/>
    <property type="project" value="InterPro"/>
</dbReference>
<keyword evidence="3" id="KW-0732">Signal</keyword>
<evidence type="ECO:0000313" key="5">
    <source>
        <dbReference type="EMBL" id="KAK5582475.1"/>
    </source>
</evidence>
<dbReference type="PANTHER" id="PTHR39523">
    <property type="entry name" value="TRANSMEMBRANE PROTEIN"/>
    <property type="match status" value="1"/>
</dbReference>
<evidence type="ECO:0000313" key="6">
    <source>
        <dbReference type="Proteomes" id="UP001344447"/>
    </source>
</evidence>
<dbReference type="InterPro" id="IPR008373">
    <property type="entry name" value="Saposin"/>
</dbReference>
<dbReference type="InterPro" id="IPR008138">
    <property type="entry name" value="SapB_2"/>
</dbReference>
<feature type="chain" id="PRO_5042834990" description="Saposin B-type domain-containing protein" evidence="3">
    <location>
        <begin position="19"/>
        <end position="428"/>
    </location>
</feature>
<accession>A0AAN7U7A1</accession>
<feature type="signal peptide" evidence="3">
    <location>
        <begin position="1"/>
        <end position="18"/>
    </location>
</feature>
<feature type="domain" description="Saposin B-type" evidence="4">
    <location>
        <begin position="33"/>
        <end position="115"/>
    </location>
</feature>
<dbReference type="PANTHER" id="PTHR39523:SF1">
    <property type="entry name" value="TRANSMEMBRANE PROTEIN"/>
    <property type="match status" value="1"/>
</dbReference>
<reference evidence="5 6" key="1">
    <citation type="submission" date="2023-11" db="EMBL/GenBank/DDBJ databases">
        <title>Dfirmibasis_genome.</title>
        <authorList>
            <person name="Edelbroek B."/>
            <person name="Kjellin J."/>
            <person name="Jerlstrom-Hultqvist J."/>
            <person name="Soderbom F."/>
        </authorList>
    </citation>
    <scope>NUCLEOTIDE SEQUENCE [LARGE SCALE GENOMIC DNA]</scope>
    <source>
        <strain evidence="5 6">TNS-C-14</strain>
    </source>
</reference>
<dbReference type="Gene3D" id="1.10.225.10">
    <property type="entry name" value="Saposin-like"/>
    <property type="match status" value="2"/>
</dbReference>
<dbReference type="SMART" id="SM00741">
    <property type="entry name" value="SapB"/>
    <property type="match status" value="2"/>
</dbReference>
<name>A0AAN7U7A1_9MYCE</name>
<dbReference type="InterPro" id="IPR007856">
    <property type="entry name" value="SapB_1"/>
</dbReference>
<evidence type="ECO:0000259" key="4">
    <source>
        <dbReference type="PROSITE" id="PS50015"/>
    </source>
</evidence>
<evidence type="ECO:0000256" key="2">
    <source>
        <dbReference type="ARBA" id="ARBA00023180"/>
    </source>
</evidence>
<dbReference type="PRINTS" id="PR01797">
    <property type="entry name" value="SAPOSIN"/>
</dbReference>
<proteinExistence type="predicted"/>
<dbReference type="PROSITE" id="PS50015">
    <property type="entry name" value="SAP_B"/>
    <property type="match status" value="2"/>
</dbReference>
<dbReference type="InterPro" id="IPR011001">
    <property type="entry name" value="Saposin-like"/>
</dbReference>